<dbReference type="PANTHER" id="PTHR42718">
    <property type="entry name" value="MAJOR FACILITATOR SUPERFAMILY MULTIDRUG TRANSPORTER MFSC"/>
    <property type="match status" value="1"/>
</dbReference>
<organism evidence="8 9">
    <name type="scientific">Aspergillus welwitschiae</name>
    <dbReference type="NCBI Taxonomy" id="1341132"/>
    <lineage>
        <taxon>Eukaryota</taxon>
        <taxon>Fungi</taxon>
        <taxon>Dikarya</taxon>
        <taxon>Ascomycota</taxon>
        <taxon>Pezizomycotina</taxon>
        <taxon>Eurotiomycetes</taxon>
        <taxon>Eurotiomycetidae</taxon>
        <taxon>Eurotiales</taxon>
        <taxon>Aspergillaceae</taxon>
        <taxon>Aspergillus</taxon>
        <taxon>Aspergillus subgen. Circumdati</taxon>
    </lineage>
</organism>
<sequence length="535" mass="56712">MSSDMITHLELTDPPTPSRNPDIALDNCGREAASPPAVRTPELQNDDIGTRTEMPGISASALIFSLSLTTAIPSFLNGAIVVCLPKIAADIHISRNLLLWPASIFSLVSGCTLLLSGALVDVFGAPPLFHLGCLLQLLANILCGFSQAGYQFIAFRAVAGLANSLCLPPAVSITTKIFSNGKRRNIAFASMGGGQPVGFSIGLCLGGVIADTIGWKWTFYSGAILNSLNMLVAIAMLPSIGPPRKITFHLLLHGIDWTGALLASAFLAIISYVLTTLASSGHNISHPTVIALIILSCILAGAFCLWIRYQEGAGRTALFPTAIWSNRVFTSVCVNVFLVWGAFNATETLASLFFQYVQGLSALQTSVRLLPAPVGGVLASILVGLFIQRVRADVLSIFAVITASLAPLLMAIVNPDWPYWACIFPAMATNAIGADTLYTISNLVMTASLPQERHGIAGGVYNTIAQIGRSFGLTTSTIVANLVTDKYPGSEHDSPLALLDGYRAAFWYCFAANLVTLCVVGLGLRRIGRVGVKDD</sequence>
<accession>A0A3F3PIP7</accession>
<evidence type="ECO:0000256" key="1">
    <source>
        <dbReference type="ARBA" id="ARBA00004141"/>
    </source>
</evidence>
<evidence type="ECO:0000256" key="3">
    <source>
        <dbReference type="ARBA" id="ARBA00022989"/>
    </source>
</evidence>
<dbReference type="Proteomes" id="UP000253729">
    <property type="component" value="Unassembled WGS sequence"/>
</dbReference>
<evidence type="ECO:0000256" key="2">
    <source>
        <dbReference type="ARBA" id="ARBA00022692"/>
    </source>
</evidence>
<keyword evidence="2 6" id="KW-0812">Transmembrane</keyword>
<dbReference type="GO" id="GO:0016020">
    <property type="term" value="C:membrane"/>
    <property type="evidence" value="ECO:0007669"/>
    <property type="project" value="UniProtKB-SubCell"/>
</dbReference>
<dbReference type="PANTHER" id="PTHR42718:SF27">
    <property type="entry name" value="TRANSPORTER, PUTATIVE-RELATED"/>
    <property type="match status" value="1"/>
</dbReference>
<evidence type="ECO:0000256" key="6">
    <source>
        <dbReference type="SAM" id="Phobius"/>
    </source>
</evidence>
<dbReference type="Gene3D" id="1.20.1250.20">
    <property type="entry name" value="MFS general substrate transporter like domains"/>
    <property type="match status" value="2"/>
</dbReference>
<feature type="transmembrane region" description="Helical" evidence="6">
    <location>
        <begin position="186"/>
        <end position="211"/>
    </location>
</feature>
<dbReference type="InterPro" id="IPR020846">
    <property type="entry name" value="MFS_dom"/>
</dbReference>
<keyword evidence="3 6" id="KW-1133">Transmembrane helix</keyword>
<evidence type="ECO:0000256" key="5">
    <source>
        <dbReference type="SAM" id="MobiDB-lite"/>
    </source>
</evidence>
<dbReference type="EMBL" id="KZ852120">
    <property type="protein sequence ID" value="RDH26747.1"/>
    <property type="molecule type" value="Genomic_DNA"/>
</dbReference>
<dbReference type="GeneID" id="38136756"/>
<name>A0A3F3PIP7_9EURO</name>
<evidence type="ECO:0000313" key="8">
    <source>
        <dbReference type="EMBL" id="RDH26747.1"/>
    </source>
</evidence>
<feature type="transmembrane region" description="Helical" evidence="6">
    <location>
        <begin position="394"/>
        <end position="413"/>
    </location>
</feature>
<dbReference type="PROSITE" id="PS50850">
    <property type="entry name" value="MFS"/>
    <property type="match status" value="1"/>
</dbReference>
<dbReference type="AlphaFoldDB" id="A0A3F3PIP7"/>
<dbReference type="InterPro" id="IPR036259">
    <property type="entry name" value="MFS_trans_sf"/>
</dbReference>
<proteinExistence type="predicted"/>
<feature type="domain" description="Major facilitator superfamily (MFS) profile" evidence="7">
    <location>
        <begin position="62"/>
        <end position="528"/>
    </location>
</feature>
<comment type="subcellular location">
    <subcellularLocation>
        <location evidence="1">Membrane</location>
        <topology evidence="1">Multi-pass membrane protein</topology>
    </subcellularLocation>
</comment>
<feature type="transmembrane region" description="Helical" evidence="6">
    <location>
        <begin position="328"/>
        <end position="357"/>
    </location>
</feature>
<dbReference type="GO" id="GO:0022857">
    <property type="term" value="F:transmembrane transporter activity"/>
    <property type="evidence" value="ECO:0007669"/>
    <property type="project" value="InterPro"/>
</dbReference>
<evidence type="ECO:0000313" key="9">
    <source>
        <dbReference type="Proteomes" id="UP000253729"/>
    </source>
</evidence>
<feature type="transmembrane region" description="Helical" evidence="6">
    <location>
        <begin position="286"/>
        <end position="307"/>
    </location>
</feature>
<feature type="transmembrane region" description="Helical" evidence="6">
    <location>
        <begin position="505"/>
        <end position="524"/>
    </location>
</feature>
<feature type="transmembrane region" description="Helical" evidence="6">
    <location>
        <begin position="97"/>
        <end position="116"/>
    </location>
</feature>
<dbReference type="Pfam" id="PF07690">
    <property type="entry name" value="MFS_1"/>
    <property type="match status" value="1"/>
</dbReference>
<evidence type="ECO:0000259" key="7">
    <source>
        <dbReference type="PROSITE" id="PS50850"/>
    </source>
</evidence>
<gene>
    <name evidence="8" type="ORF">BDQ94DRAFT_155024</name>
</gene>
<dbReference type="STRING" id="1341132.A0A3F3PIP7"/>
<protein>
    <submittedName>
        <fullName evidence="8">MFS general substrate transporter</fullName>
    </submittedName>
</protein>
<feature type="transmembrane region" description="Helical" evidence="6">
    <location>
        <begin position="369"/>
        <end position="387"/>
    </location>
</feature>
<feature type="transmembrane region" description="Helical" evidence="6">
    <location>
        <begin position="217"/>
        <end position="238"/>
    </location>
</feature>
<keyword evidence="9" id="KW-1185">Reference proteome</keyword>
<feature type="transmembrane region" description="Helical" evidence="6">
    <location>
        <begin position="250"/>
        <end position="274"/>
    </location>
</feature>
<dbReference type="SUPFAM" id="SSF103473">
    <property type="entry name" value="MFS general substrate transporter"/>
    <property type="match status" value="2"/>
</dbReference>
<evidence type="ECO:0000256" key="4">
    <source>
        <dbReference type="ARBA" id="ARBA00023136"/>
    </source>
</evidence>
<dbReference type="InterPro" id="IPR011701">
    <property type="entry name" value="MFS"/>
</dbReference>
<feature type="region of interest" description="Disordered" evidence="5">
    <location>
        <begin position="1"/>
        <end position="22"/>
    </location>
</feature>
<keyword evidence="4 6" id="KW-0472">Membrane</keyword>
<feature type="transmembrane region" description="Helical" evidence="6">
    <location>
        <begin position="61"/>
        <end position="85"/>
    </location>
</feature>
<dbReference type="RefSeq" id="XP_026619769.1">
    <property type="nucleotide sequence ID" value="XM_026768400.1"/>
</dbReference>
<reference evidence="8 9" key="1">
    <citation type="submission" date="2018-07" db="EMBL/GenBank/DDBJ databases">
        <title>The genomes of Aspergillus section Nigri reveals drivers in fungal speciation.</title>
        <authorList>
            <consortium name="DOE Joint Genome Institute"/>
            <person name="Vesth T.C."/>
            <person name="Nybo J."/>
            <person name="Theobald S."/>
            <person name="Brandl J."/>
            <person name="Frisvad J.C."/>
            <person name="Nielsen K.F."/>
            <person name="Lyhne E.K."/>
            <person name="Kogle M.E."/>
            <person name="Kuo A."/>
            <person name="Riley R."/>
            <person name="Clum A."/>
            <person name="Nolan M."/>
            <person name="Lipzen A."/>
            <person name="Salamov A."/>
            <person name="Henrissat B."/>
            <person name="Wiebenga A."/>
            <person name="De vries R.P."/>
            <person name="Grigoriev I.V."/>
            <person name="Mortensen U.H."/>
            <person name="Andersen M.R."/>
            <person name="Baker S.E."/>
        </authorList>
    </citation>
    <scope>NUCLEOTIDE SEQUENCE [LARGE SCALE GENOMIC DNA]</scope>
    <source>
        <strain evidence="8 9">CBS 139.54b</strain>
    </source>
</reference>